<dbReference type="AlphaFoldDB" id="A0A4D9DM42"/>
<feature type="compositionally biased region" description="Low complexity" evidence="1">
    <location>
        <begin position="102"/>
        <end position="111"/>
    </location>
</feature>
<dbReference type="OrthoDB" id="8117402at2759"/>
<evidence type="ECO:0000313" key="2">
    <source>
        <dbReference type="EMBL" id="TFJ98058.1"/>
    </source>
</evidence>
<organism evidence="2 3">
    <name type="scientific">Platysternon megacephalum</name>
    <name type="common">big-headed turtle</name>
    <dbReference type="NCBI Taxonomy" id="55544"/>
    <lineage>
        <taxon>Eukaryota</taxon>
        <taxon>Metazoa</taxon>
        <taxon>Chordata</taxon>
        <taxon>Craniata</taxon>
        <taxon>Vertebrata</taxon>
        <taxon>Euteleostomi</taxon>
        <taxon>Archelosauria</taxon>
        <taxon>Testudinata</taxon>
        <taxon>Testudines</taxon>
        <taxon>Cryptodira</taxon>
        <taxon>Durocryptodira</taxon>
        <taxon>Testudinoidea</taxon>
        <taxon>Platysternidae</taxon>
        <taxon>Platysternon</taxon>
    </lineage>
</organism>
<proteinExistence type="predicted"/>
<reference evidence="2 3" key="2">
    <citation type="submission" date="2019-04" db="EMBL/GenBank/DDBJ databases">
        <title>The genome sequence of big-headed turtle.</title>
        <authorList>
            <person name="Gong S."/>
        </authorList>
    </citation>
    <scope>NUCLEOTIDE SEQUENCE [LARGE SCALE GENOMIC DNA]</scope>
    <source>
        <strain evidence="2">DO16091913</strain>
        <tissue evidence="2">Muscle</tissue>
    </source>
</reference>
<accession>A0A4D9DM42</accession>
<gene>
    <name evidence="2" type="ORF">DR999_PMT20045</name>
</gene>
<name>A0A4D9DM42_9SAUR</name>
<keyword evidence="3" id="KW-1185">Reference proteome</keyword>
<feature type="region of interest" description="Disordered" evidence="1">
    <location>
        <begin position="93"/>
        <end position="121"/>
    </location>
</feature>
<dbReference type="EMBL" id="QXTE01000433">
    <property type="protein sequence ID" value="TFJ98058.1"/>
    <property type="molecule type" value="Genomic_DNA"/>
</dbReference>
<reference evidence="2 3" key="1">
    <citation type="submission" date="2019-04" db="EMBL/GenBank/DDBJ databases">
        <title>Draft genome of the big-headed turtle Platysternon megacephalum.</title>
        <authorList>
            <person name="Gong S."/>
        </authorList>
    </citation>
    <scope>NUCLEOTIDE SEQUENCE [LARGE SCALE GENOMIC DNA]</scope>
    <source>
        <strain evidence="2">DO16091913</strain>
        <tissue evidence="2">Muscle</tissue>
    </source>
</reference>
<evidence type="ECO:0000313" key="3">
    <source>
        <dbReference type="Proteomes" id="UP000297703"/>
    </source>
</evidence>
<dbReference type="Proteomes" id="UP000297703">
    <property type="component" value="Unassembled WGS sequence"/>
</dbReference>
<evidence type="ECO:0000256" key="1">
    <source>
        <dbReference type="SAM" id="MobiDB-lite"/>
    </source>
</evidence>
<dbReference type="InterPro" id="IPR050143">
    <property type="entry name" value="TRIM/RBCC"/>
</dbReference>
<sequence length="171" mass="19777">MSQERLACLIKEREEIKADEEMQSEKLLKQMEAEKQRILCEWKDLRGFLEKQEQLLLSQLEKLDRAIVKRRDESISELSQEISLLSELFNQRGGENGQEPLSQSVQGVGSSESREDRTLQKPESGFVELEKKLEDFSQRSAILLELLQGFKETMQLELDSDIGMWGLTSEI</sequence>
<comment type="caution">
    <text evidence="2">The sequence shown here is derived from an EMBL/GenBank/DDBJ whole genome shotgun (WGS) entry which is preliminary data.</text>
</comment>
<protein>
    <submittedName>
        <fullName evidence="2">E3 ubiquitin-protein ligase TRIM39-like</fullName>
    </submittedName>
</protein>
<dbReference type="STRING" id="55544.A0A4D9DM42"/>
<dbReference type="PANTHER" id="PTHR24103">
    <property type="entry name" value="E3 UBIQUITIN-PROTEIN LIGASE TRIM"/>
    <property type="match status" value="1"/>
</dbReference>